<name>A0ABX8KKG5_9ENTR</name>
<gene>
    <name evidence="5" type="ORF">I6L58_00370</name>
</gene>
<dbReference type="Pfam" id="PF13412">
    <property type="entry name" value="HTH_24"/>
    <property type="match status" value="1"/>
</dbReference>
<dbReference type="InterPro" id="IPR019887">
    <property type="entry name" value="Tscrpt_reg_AsnC/Lrp_C"/>
</dbReference>
<reference evidence="5 6" key="1">
    <citation type="submission" date="2021-06" db="EMBL/GenBank/DDBJ databases">
        <title>FDA dAtabase for Regulatory Grade micrObial Sequences (FDA-ARGOS): Supporting development and validation of Infectious Disease Dx tests.</title>
        <authorList>
            <person name="Sproer C."/>
            <person name="Gronow S."/>
            <person name="Severitt S."/>
            <person name="Schroder I."/>
            <person name="Tallon L."/>
            <person name="Sadzewicz L."/>
            <person name="Zhao X."/>
            <person name="Boylan J."/>
            <person name="Ott S."/>
            <person name="Bowen H."/>
            <person name="Vavikolanu K."/>
            <person name="Mehta A."/>
            <person name="Aluvathingal J."/>
            <person name="Nadendla S."/>
            <person name="Lowell S."/>
            <person name="Myers T."/>
            <person name="Yan Y."/>
        </authorList>
    </citation>
    <scope>NUCLEOTIDE SEQUENCE [LARGE SCALE GENOMIC DNA]</scope>
    <source>
        <strain evidence="5 6">FDAARGOS 1428</strain>
    </source>
</reference>
<evidence type="ECO:0000256" key="1">
    <source>
        <dbReference type="ARBA" id="ARBA00023015"/>
    </source>
</evidence>
<dbReference type="Pfam" id="PF01037">
    <property type="entry name" value="AsnC_trans_reg"/>
    <property type="match status" value="1"/>
</dbReference>
<dbReference type="InterPro" id="IPR011008">
    <property type="entry name" value="Dimeric_a/b-barrel"/>
</dbReference>
<dbReference type="CDD" id="cd00090">
    <property type="entry name" value="HTH_ARSR"/>
    <property type="match status" value="1"/>
</dbReference>
<dbReference type="EMBL" id="CP077290">
    <property type="protein sequence ID" value="QXA49540.1"/>
    <property type="molecule type" value="Genomic_DNA"/>
</dbReference>
<dbReference type="InterPro" id="IPR036388">
    <property type="entry name" value="WH-like_DNA-bd_sf"/>
</dbReference>
<keyword evidence="1" id="KW-0805">Transcription regulation</keyword>
<feature type="domain" description="HTH asnC-type" evidence="4">
    <location>
        <begin position="1"/>
        <end position="62"/>
    </location>
</feature>
<accession>A0ABX8KKG5</accession>
<keyword evidence="3" id="KW-0804">Transcription</keyword>
<dbReference type="Gene3D" id="3.30.70.920">
    <property type="match status" value="1"/>
</dbReference>
<dbReference type="InterPro" id="IPR019888">
    <property type="entry name" value="Tscrpt_reg_AsnC-like"/>
</dbReference>
<dbReference type="SUPFAM" id="SSF54909">
    <property type="entry name" value="Dimeric alpha+beta barrel"/>
    <property type="match status" value="1"/>
</dbReference>
<dbReference type="InterPro" id="IPR036390">
    <property type="entry name" value="WH_DNA-bd_sf"/>
</dbReference>
<dbReference type="InterPro" id="IPR000485">
    <property type="entry name" value="AsnC-type_HTH_dom"/>
</dbReference>
<dbReference type="RefSeq" id="WP_088208350.1">
    <property type="nucleotide sequence ID" value="NZ_CP077290.1"/>
</dbReference>
<dbReference type="SMART" id="SM00344">
    <property type="entry name" value="HTH_ASNC"/>
    <property type="match status" value="1"/>
</dbReference>
<dbReference type="InterPro" id="IPR019885">
    <property type="entry name" value="Tscrpt_reg_HTH_AsnC-type_CS"/>
</dbReference>
<evidence type="ECO:0000256" key="3">
    <source>
        <dbReference type="ARBA" id="ARBA00023163"/>
    </source>
</evidence>
<sequence>MDRTDKKIIAELQADGRLSLTELADKVGLSLSPCHRRVKSLEETGIISGYRAQVDTAKLGLSFSVIVFVSLEKADRQAVSSFEEAVVDVPEVINAQRLFGNPDYMLHVLTRDMESFQRLYDLDLSALPGVQRLTSTLIMKTVVNNRPVVP</sequence>
<evidence type="ECO:0000256" key="2">
    <source>
        <dbReference type="ARBA" id="ARBA00023125"/>
    </source>
</evidence>
<evidence type="ECO:0000313" key="5">
    <source>
        <dbReference type="EMBL" id="QXA49540.1"/>
    </source>
</evidence>
<keyword evidence="6" id="KW-1185">Reference proteome</keyword>
<dbReference type="Proteomes" id="UP000683583">
    <property type="component" value="Chromosome"/>
</dbReference>
<keyword evidence="2" id="KW-0238">DNA-binding</keyword>
<protein>
    <submittedName>
        <fullName evidence="5">Lrp/AsnC family transcriptional regulator</fullName>
    </submittedName>
</protein>
<evidence type="ECO:0000313" key="6">
    <source>
        <dbReference type="Proteomes" id="UP000683583"/>
    </source>
</evidence>
<dbReference type="PROSITE" id="PS00519">
    <property type="entry name" value="HTH_ASNC_1"/>
    <property type="match status" value="1"/>
</dbReference>
<dbReference type="PROSITE" id="PS50956">
    <property type="entry name" value="HTH_ASNC_2"/>
    <property type="match status" value="1"/>
</dbReference>
<dbReference type="InterPro" id="IPR011991">
    <property type="entry name" value="ArsR-like_HTH"/>
</dbReference>
<dbReference type="SUPFAM" id="SSF46785">
    <property type="entry name" value="Winged helix' DNA-binding domain"/>
    <property type="match status" value="1"/>
</dbReference>
<organism evidence="5 6">
    <name type="scientific">Enterobacter cancerogenus</name>
    <dbReference type="NCBI Taxonomy" id="69218"/>
    <lineage>
        <taxon>Bacteria</taxon>
        <taxon>Pseudomonadati</taxon>
        <taxon>Pseudomonadota</taxon>
        <taxon>Gammaproteobacteria</taxon>
        <taxon>Enterobacterales</taxon>
        <taxon>Enterobacteriaceae</taxon>
        <taxon>Enterobacter</taxon>
        <taxon>Enterobacter cloacae complex</taxon>
    </lineage>
</organism>
<evidence type="ECO:0000259" key="4">
    <source>
        <dbReference type="PROSITE" id="PS50956"/>
    </source>
</evidence>
<dbReference type="Gene3D" id="1.10.10.10">
    <property type="entry name" value="Winged helix-like DNA-binding domain superfamily/Winged helix DNA-binding domain"/>
    <property type="match status" value="1"/>
</dbReference>
<dbReference type="PANTHER" id="PTHR30154:SF34">
    <property type="entry name" value="TRANSCRIPTIONAL REGULATOR AZLB"/>
    <property type="match status" value="1"/>
</dbReference>
<dbReference type="PRINTS" id="PR00033">
    <property type="entry name" value="HTHASNC"/>
</dbReference>
<proteinExistence type="predicted"/>
<dbReference type="PANTHER" id="PTHR30154">
    <property type="entry name" value="LEUCINE-RESPONSIVE REGULATORY PROTEIN"/>
    <property type="match status" value="1"/>
</dbReference>